<evidence type="ECO:0000313" key="2">
    <source>
        <dbReference type="EMBL" id="RUP43428.1"/>
    </source>
</evidence>
<dbReference type="AlphaFoldDB" id="A0A433CXY3"/>
<feature type="region of interest" description="Disordered" evidence="1">
    <location>
        <begin position="1"/>
        <end position="37"/>
    </location>
</feature>
<dbReference type="Proteomes" id="UP000268093">
    <property type="component" value="Unassembled WGS sequence"/>
</dbReference>
<dbReference type="EMBL" id="RBNI01011028">
    <property type="protein sequence ID" value="RUP43428.1"/>
    <property type="molecule type" value="Genomic_DNA"/>
</dbReference>
<comment type="caution">
    <text evidence="2">The sequence shown here is derived from an EMBL/GenBank/DDBJ whole genome shotgun (WGS) entry which is preliminary data.</text>
</comment>
<evidence type="ECO:0000313" key="3">
    <source>
        <dbReference type="Proteomes" id="UP000268093"/>
    </source>
</evidence>
<accession>A0A433CXY3</accession>
<evidence type="ECO:0000256" key="1">
    <source>
        <dbReference type="SAM" id="MobiDB-lite"/>
    </source>
</evidence>
<keyword evidence="3" id="KW-1185">Reference proteome</keyword>
<protein>
    <submittedName>
        <fullName evidence="2">Uncharacterized protein</fullName>
    </submittedName>
</protein>
<name>A0A433CXY3_9FUNG</name>
<reference evidence="2 3" key="1">
    <citation type="journal article" date="2018" name="New Phytol.">
        <title>Phylogenomics of Endogonaceae and evolution of mycorrhizas within Mucoromycota.</title>
        <authorList>
            <person name="Chang Y."/>
            <person name="Desiro A."/>
            <person name="Na H."/>
            <person name="Sandor L."/>
            <person name="Lipzen A."/>
            <person name="Clum A."/>
            <person name="Barry K."/>
            <person name="Grigoriev I.V."/>
            <person name="Martin F.M."/>
            <person name="Stajich J.E."/>
            <person name="Smith M.E."/>
            <person name="Bonito G."/>
            <person name="Spatafora J.W."/>
        </authorList>
    </citation>
    <scope>NUCLEOTIDE SEQUENCE [LARGE SCALE GENOMIC DNA]</scope>
    <source>
        <strain evidence="2 3">GMNB39</strain>
    </source>
</reference>
<feature type="compositionally biased region" description="Basic and acidic residues" evidence="1">
    <location>
        <begin position="20"/>
        <end position="37"/>
    </location>
</feature>
<sequence>MFGSDESFNRTMPLPTSKGARNEEINPQDEENRRNNHDNKINAIIEERNNILKKVIEYEGVIIDLRRRNGDLPSTNIAMGTYEFGEVNLSIIEEHWSTMYINLHKVLVQALKNQGQSNSQAVCKYHSLVYGVPERDTITPRLQAYPIVQDVSCIIMNICRSAMLKTNGFVELENYDLVGQLAHEIGNKSLSRKEFAKELLQRLVPPEKLTPEPATSCFSNLPEPMKNILDYKFKKIEEYSREYSIESNVMSSNLEKFLYAAIYVTIEMSVIGDNDIVAFWSSADENRFRIDIPESSDRMGDERNLAFVPHDETIYLDLETVPGFRGQPNGSSPFILFTVFPGCAHISWDGQYRVISKCRVVCGM</sequence>
<proteinExistence type="predicted"/>
<gene>
    <name evidence="2" type="ORF">BC936DRAFT_137193</name>
</gene>
<organism evidence="2 3">
    <name type="scientific">Jimgerdemannia flammicorona</name>
    <dbReference type="NCBI Taxonomy" id="994334"/>
    <lineage>
        <taxon>Eukaryota</taxon>
        <taxon>Fungi</taxon>
        <taxon>Fungi incertae sedis</taxon>
        <taxon>Mucoromycota</taxon>
        <taxon>Mucoromycotina</taxon>
        <taxon>Endogonomycetes</taxon>
        <taxon>Endogonales</taxon>
        <taxon>Endogonaceae</taxon>
        <taxon>Jimgerdemannia</taxon>
    </lineage>
</organism>